<sequence>NTGWSKFKTSQAASPEKQKKEERNCGGIWWTVLKAGGTTEQTRGHLKPPTSSTRTPARLCG</sequence>
<feature type="compositionally biased region" description="Polar residues" evidence="1">
    <location>
        <begin position="1"/>
        <end position="13"/>
    </location>
</feature>
<reference evidence="2" key="3">
    <citation type="journal article" date="2017" name="Nature">
        <title>Genome sequence of the progenitor of the wheat D genome Aegilops tauschii.</title>
        <authorList>
            <person name="Luo M.C."/>
            <person name="Gu Y.Q."/>
            <person name="Puiu D."/>
            <person name="Wang H."/>
            <person name="Twardziok S.O."/>
            <person name="Deal K.R."/>
            <person name="Huo N."/>
            <person name="Zhu T."/>
            <person name="Wang L."/>
            <person name="Wang Y."/>
            <person name="McGuire P.E."/>
            <person name="Liu S."/>
            <person name="Long H."/>
            <person name="Ramasamy R.K."/>
            <person name="Rodriguez J.C."/>
            <person name="Van S.L."/>
            <person name="Yuan L."/>
            <person name="Wang Z."/>
            <person name="Xia Z."/>
            <person name="Xiao L."/>
            <person name="Anderson O.D."/>
            <person name="Ouyang S."/>
            <person name="Liang Y."/>
            <person name="Zimin A.V."/>
            <person name="Pertea G."/>
            <person name="Qi P."/>
            <person name="Bennetzen J.L."/>
            <person name="Dai X."/>
            <person name="Dawson M.W."/>
            <person name="Muller H.G."/>
            <person name="Kugler K."/>
            <person name="Rivarola-Duarte L."/>
            <person name="Spannagl M."/>
            <person name="Mayer K.F.X."/>
            <person name="Lu F.H."/>
            <person name="Bevan M.W."/>
            <person name="Leroy P."/>
            <person name="Li P."/>
            <person name="You F.M."/>
            <person name="Sun Q."/>
            <person name="Liu Z."/>
            <person name="Lyons E."/>
            <person name="Wicker T."/>
            <person name="Salzberg S.L."/>
            <person name="Devos K.M."/>
            <person name="Dvorak J."/>
        </authorList>
    </citation>
    <scope>NUCLEOTIDE SEQUENCE [LARGE SCALE GENOMIC DNA]</scope>
    <source>
        <strain evidence="2">cv. AL8/78</strain>
    </source>
</reference>
<reference evidence="3" key="2">
    <citation type="journal article" date="2017" name="Nat. Plants">
        <title>The Aegilops tauschii genome reveals multiple impacts of transposons.</title>
        <authorList>
            <person name="Zhao G."/>
            <person name="Zou C."/>
            <person name="Li K."/>
            <person name="Wang K."/>
            <person name="Li T."/>
            <person name="Gao L."/>
            <person name="Zhang X."/>
            <person name="Wang H."/>
            <person name="Yang Z."/>
            <person name="Liu X."/>
            <person name="Jiang W."/>
            <person name="Mao L."/>
            <person name="Kong X."/>
            <person name="Jiao Y."/>
            <person name="Jia J."/>
        </authorList>
    </citation>
    <scope>NUCLEOTIDE SEQUENCE [LARGE SCALE GENOMIC DNA]</scope>
    <source>
        <strain evidence="3">cv. AL8/78</strain>
    </source>
</reference>
<evidence type="ECO:0000313" key="3">
    <source>
        <dbReference type="Proteomes" id="UP000015105"/>
    </source>
</evidence>
<reference evidence="3" key="1">
    <citation type="journal article" date="2014" name="Science">
        <title>Ancient hybridizations among the ancestral genomes of bread wheat.</title>
        <authorList>
            <consortium name="International Wheat Genome Sequencing Consortium,"/>
            <person name="Marcussen T."/>
            <person name="Sandve S.R."/>
            <person name="Heier L."/>
            <person name="Spannagl M."/>
            <person name="Pfeifer M."/>
            <person name="Jakobsen K.S."/>
            <person name="Wulff B.B."/>
            <person name="Steuernagel B."/>
            <person name="Mayer K.F."/>
            <person name="Olsen O.A."/>
        </authorList>
    </citation>
    <scope>NUCLEOTIDE SEQUENCE [LARGE SCALE GENOMIC DNA]</scope>
    <source>
        <strain evidence="3">cv. AL8/78</strain>
    </source>
</reference>
<organism evidence="2 3">
    <name type="scientific">Aegilops tauschii subsp. strangulata</name>
    <name type="common">Goatgrass</name>
    <dbReference type="NCBI Taxonomy" id="200361"/>
    <lineage>
        <taxon>Eukaryota</taxon>
        <taxon>Viridiplantae</taxon>
        <taxon>Streptophyta</taxon>
        <taxon>Embryophyta</taxon>
        <taxon>Tracheophyta</taxon>
        <taxon>Spermatophyta</taxon>
        <taxon>Magnoliopsida</taxon>
        <taxon>Liliopsida</taxon>
        <taxon>Poales</taxon>
        <taxon>Poaceae</taxon>
        <taxon>BOP clade</taxon>
        <taxon>Pooideae</taxon>
        <taxon>Triticodae</taxon>
        <taxon>Triticeae</taxon>
        <taxon>Triticinae</taxon>
        <taxon>Aegilops</taxon>
    </lineage>
</organism>
<dbReference type="Proteomes" id="UP000015105">
    <property type="component" value="Chromosome 3D"/>
</dbReference>
<proteinExistence type="predicted"/>
<evidence type="ECO:0000313" key="2">
    <source>
        <dbReference type="EnsemblPlants" id="AET3Gv21117900.3"/>
    </source>
</evidence>
<keyword evidence="3" id="KW-1185">Reference proteome</keyword>
<reference evidence="2" key="5">
    <citation type="journal article" date="2021" name="G3 (Bethesda)">
        <title>Aegilops tauschii genome assembly Aet v5.0 features greater sequence contiguity and improved annotation.</title>
        <authorList>
            <person name="Wang L."/>
            <person name="Zhu T."/>
            <person name="Rodriguez J.C."/>
            <person name="Deal K.R."/>
            <person name="Dubcovsky J."/>
            <person name="McGuire P.E."/>
            <person name="Lux T."/>
            <person name="Spannagl M."/>
            <person name="Mayer K.F.X."/>
            <person name="Baldrich P."/>
            <person name="Meyers B.C."/>
            <person name="Huo N."/>
            <person name="Gu Y.Q."/>
            <person name="Zhou H."/>
            <person name="Devos K.M."/>
            <person name="Bennetzen J.L."/>
            <person name="Unver T."/>
            <person name="Budak H."/>
            <person name="Gulick P.J."/>
            <person name="Galiba G."/>
            <person name="Kalapos B."/>
            <person name="Nelson D.R."/>
            <person name="Li P."/>
            <person name="You F.M."/>
            <person name="Luo M.C."/>
            <person name="Dvorak J."/>
        </authorList>
    </citation>
    <scope>NUCLEOTIDE SEQUENCE [LARGE SCALE GENOMIC DNA]</scope>
    <source>
        <strain evidence="2">cv. AL8/78</strain>
    </source>
</reference>
<dbReference type="EnsemblPlants" id="AET3Gv21117900.3">
    <property type="protein sequence ID" value="AET3Gv21117900.3"/>
    <property type="gene ID" value="AET3Gv21117900"/>
</dbReference>
<dbReference type="Gramene" id="AET3Gv21117900.3">
    <property type="protein sequence ID" value="AET3Gv21117900.3"/>
    <property type="gene ID" value="AET3Gv21117900"/>
</dbReference>
<protein>
    <submittedName>
        <fullName evidence="2">Uncharacterized protein</fullName>
    </submittedName>
</protein>
<evidence type="ECO:0000256" key="1">
    <source>
        <dbReference type="SAM" id="MobiDB-lite"/>
    </source>
</evidence>
<reference evidence="2" key="4">
    <citation type="submission" date="2019-03" db="UniProtKB">
        <authorList>
            <consortium name="EnsemblPlants"/>
        </authorList>
    </citation>
    <scope>IDENTIFICATION</scope>
</reference>
<accession>A0A453GMK1</accession>
<name>A0A453GMK1_AEGTS</name>
<dbReference type="AlphaFoldDB" id="A0A453GMK1"/>
<feature type="region of interest" description="Disordered" evidence="1">
    <location>
        <begin position="1"/>
        <end position="61"/>
    </location>
</feature>